<organism evidence="2 3">
    <name type="scientific">candidate division MSBL1 archaeon SCGC-AAA259I07</name>
    <dbReference type="NCBI Taxonomy" id="1698266"/>
    <lineage>
        <taxon>Archaea</taxon>
        <taxon>Methanobacteriati</taxon>
        <taxon>Methanobacteriota</taxon>
        <taxon>candidate division MSBL1</taxon>
    </lineage>
</organism>
<evidence type="ECO:0000313" key="3">
    <source>
        <dbReference type="Proteomes" id="UP000070155"/>
    </source>
</evidence>
<evidence type="ECO:0000256" key="1">
    <source>
        <dbReference type="SAM" id="MobiDB-lite"/>
    </source>
</evidence>
<name>A0A133UJG4_9EURY</name>
<dbReference type="AlphaFoldDB" id="A0A133UJG4"/>
<comment type="caution">
    <text evidence="2">The sequence shown here is derived from an EMBL/GenBank/DDBJ whole genome shotgun (WGS) entry which is preliminary data.</text>
</comment>
<feature type="compositionally biased region" description="Basic and acidic residues" evidence="1">
    <location>
        <begin position="25"/>
        <end position="39"/>
    </location>
</feature>
<feature type="region of interest" description="Disordered" evidence="1">
    <location>
        <begin position="25"/>
        <end position="47"/>
    </location>
</feature>
<feature type="region of interest" description="Disordered" evidence="1">
    <location>
        <begin position="84"/>
        <end position="131"/>
    </location>
</feature>
<keyword evidence="3" id="KW-1185">Reference proteome</keyword>
<proteinExistence type="predicted"/>
<gene>
    <name evidence="2" type="ORF">AKJ36_03030</name>
</gene>
<dbReference type="Proteomes" id="UP000070155">
    <property type="component" value="Unassembled WGS sequence"/>
</dbReference>
<accession>A0A133UJG4</accession>
<sequence>MAVRSVRSWFIVRERTRGESRTEVRTVGKEEMPEMRSRDGGGGQLARRLAGLPELPPLREGRHLTPFLFSTSFLFHTRRKLSSGVLPQPHPVAATGERNDGIGRGGKKRDGKHGVWRGALSVKRSTISDRH</sequence>
<dbReference type="EMBL" id="LHXQ01000053">
    <property type="protein sequence ID" value="KXA94358.1"/>
    <property type="molecule type" value="Genomic_DNA"/>
</dbReference>
<evidence type="ECO:0000313" key="2">
    <source>
        <dbReference type="EMBL" id="KXA94358.1"/>
    </source>
</evidence>
<reference evidence="2 3" key="1">
    <citation type="journal article" date="2016" name="Sci. Rep.">
        <title>Metabolic traits of an uncultured archaeal lineage -MSBL1- from brine pools of the Red Sea.</title>
        <authorList>
            <person name="Mwirichia R."/>
            <person name="Alam I."/>
            <person name="Rashid M."/>
            <person name="Vinu M."/>
            <person name="Ba-Alawi W."/>
            <person name="Anthony Kamau A."/>
            <person name="Kamanda Ngugi D."/>
            <person name="Goker M."/>
            <person name="Klenk H.P."/>
            <person name="Bajic V."/>
            <person name="Stingl U."/>
        </authorList>
    </citation>
    <scope>NUCLEOTIDE SEQUENCE [LARGE SCALE GENOMIC DNA]</scope>
    <source>
        <strain evidence="2">SCGC-AAA259I07</strain>
    </source>
</reference>
<protein>
    <submittedName>
        <fullName evidence="2">Uncharacterized protein</fullName>
    </submittedName>
</protein>
<feature type="compositionally biased region" description="Basic residues" evidence="1">
    <location>
        <begin position="105"/>
        <end position="115"/>
    </location>
</feature>